<evidence type="ECO:0000313" key="3">
    <source>
        <dbReference type="Proteomes" id="UP001187192"/>
    </source>
</evidence>
<name>A0AA88AL55_FICCA</name>
<evidence type="ECO:0000256" key="1">
    <source>
        <dbReference type="SAM" id="MobiDB-lite"/>
    </source>
</evidence>
<sequence>MHCLLLWQGRLCYKMVITSSYGIYRLQMQAKGAKSAVESAVSVTNVARDEGRIVNSSGYGIKARTFLGRARKKMEERIGSVEERVLTVKGDVESMKEELQRLGSLEQSVEALMEKLSILDRLDHELLGKGDWRSSAKDPNDHNRPVPDSGDLDKSIA</sequence>
<organism evidence="2 3">
    <name type="scientific">Ficus carica</name>
    <name type="common">Common fig</name>
    <dbReference type="NCBI Taxonomy" id="3494"/>
    <lineage>
        <taxon>Eukaryota</taxon>
        <taxon>Viridiplantae</taxon>
        <taxon>Streptophyta</taxon>
        <taxon>Embryophyta</taxon>
        <taxon>Tracheophyta</taxon>
        <taxon>Spermatophyta</taxon>
        <taxon>Magnoliopsida</taxon>
        <taxon>eudicotyledons</taxon>
        <taxon>Gunneridae</taxon>
        <taxon>Pentapetalae</taxon>
        <taxon>rosids</taxon>
        <taxon>fabids</taxon>
        <taxon>Rosales</taxon>
        <taxon>Moraceae</taxon>
        <taxon>Ficeae</taxon>
        <taxon>Ficus</taxon>
    </lineage>
</organism>
<dbReference type="EMBL" id="BTGU01000048">
    <property type="protein sequence ID" value="GMN53925.1"/>
    <property type="molecule type" value="Genomic_DNA"/>
</dbReference>
<dbReference type="AlphaFoldDB" id="A0AA88AL55"/>
<evidence type="ECO:0000313" key="2">
    <source>
        <dbReference type="EMBL" id="GMN53925.1"/>
    </source>
</evidence>
<dbReference type="Proteomes" id="UP001187192">
    <property type="component" value="Unassembled WGS sequence"/>
</dbReference>
<comment type="caution">
    <text evidence="2">The sequence shown here is derived from an EMBL/GenBank/DDBJ whole genome shotgun (WGS) entry which is preliminary data.</text>
</comment>
<keyword evidence="3" id="KW-1185">Reference proteome</keyword>
<gene>
    <name evidence="2" type="ORF">TIFTF001_023053</name>
</gene>
<reference evidence="2" key="1">
    <citation type="submission" date="2023-07" db="EMBL/GenBank/DDBJ databases">
        <title>draft genome sequence of fig (Ficus carica).</title>
        <authorList>
            <person name="Takahashi T."/>
            <person name="Nishimura K."/>
        </authorList>
    </citation>
    <scope>NUCLEOTIDE SEQUENCE</scope>
</reference>
<accession>A0AA88AL55</accession>
<feature type="region of interest" description="Disordered" evidence="1">
    <location>
        <begin position="130"/>
        <end position="157"/>
    </location>
</feature>
<protein>
    <submittedName>
        <fullName evidence="2">Uncharacterized protein</fullName>
    </submittedName>
</protein>
<proteinExistence type="predicted"/>